<organism evidence="8 9">
    <name type="scientific">Rubripirellula reticaptiva</name>
    <dbReference type="NCBI Taxonomy" id="2528013"/>
    <lineage>
        <taxon>Bacteria</taxon>
        <taxon>Pseudomonadati</taxon>
        <taxon>Planctomycetota</taxon>
        <taxon>Planctomycetia</taxon>
        <taxon>Pirellulales</taxon>
        <taxon>Pirellulaceae</taxon>
        <taxon>Rubripirellula</taxon>
    </lineage>
</organism>
<dbReference type="Gene3D" id="1.10.1740.10">
    <property type="match status" value="1"/>
</dbReference>
<dbReference type="InterPro" id="IPR036388">
    <property type="entry name" value="WH-like_DNA-bd_sf"/>
</dbReference>
<evidence type="ECO:0000313" key="8">
    <source>
        <dbReference type="EMBL" id="TWU46645.1"/>
    </source>
</evidence>
<dbReference type="EMBL" id="SJPX01000006">
    <property type="protein sequence ID" value="TWU46645.1"/>
    <property type="molecule type" value="Genomic_DNA"/>
</dbReference>
<dbReference type="InterPro" id="IPR039425">
    <property type="entry name" value="RNA_pol_sigma-70-like"/>
</dbReference>
<gene>
    <name evidence="8" type="primary">sigK</name>
    <name evidence="8" type="ORF">Poly59_56180</name>
</gene>
<dbReference type="InterPro" id="IPR013249">
    <property type="entry name" value="RNA_pol_sigma70_r4_t2"/>
</dbReference>
<dbReference type="GO" id="GO:0006352">
    <property type="term" value="P:DNA-templated transcription initiation"/>
    <property type="evidence" value="ECO:0007669"/>
    <property type="project" value="InterPro"/>
</dbReference>
<dbReference type="OrthoDB" id="9784272at2"/>
<feature type="domain" description="RNA polymerase sigma factor 70 region 4 type 2" evidence="7">
    <location>
        <begin position="132"/>
        <end position="184"/>
    </location>
</feature>
<dbReference type="GO" id="GO:0003677">
    <property type="term" value="F:DNA binding"/>
    <property type="evidence" value="ECO:0007669"/>
    <property type="project" value="InterPro"/>
</dbReference>
<dbReference type="SUPFAM" id="SSF88659">
    <property type="entry name" value="Sigma3 and sigma4 domains of RNA polymerase sigma factors"/>
    <property type="match status" value="1"/>
</dbReference>
<keyword evidence="3" id="KW-0731">Sigma factor</keyword>
<dbReference type="InterPro" id="IPR014284">
    <property type="entry name" value="RNA_pol_sigma-70_dom"/>
</dbReference>
<dbReference type="Pfam" id="PF04542">
    <property type="entry name" value="Sigma70_r2"/>
    <property type="match status" value="1"/>
</dbReference>
<comment type="caution">
    <text evidence="8">The sequence shown here is derived from an EMBL/GenBank/DDBJ whole genome shotgun (WGS) entry which is preliminary data.</text>
</comment>
<protein>
    <submittedName>
        <fullName evidence="8">ECF RNA polymerase sigma factor SigK</fullName>
    </submittedName>
</protein>
<evidence type="ECO:0000256" key="2">
    <source>
        <dbReference type="ARBA" id="ARBA00023015"/>
    </source>
</evidence>
<dbReference type="SUPFAM" id="SSF88946">
    <property type="entry name" value="Sigma2 domain of RNA polymerase sigma factors"/>
    <property type="match status" value="1"/>
</dbReference>
<sequence>MGMETPPLTDEQLIAQVRAGDKSSLQAFHDRYRNLVFTVAHRVCGQECDAETVLVTVFWEIWRNPSAWNPQRGSARTYLLLLTRSRARDLMRSERGRATAQRTAGEELSLQKNRSETELDPSEQLFDKNRSMRLREATQTLPDDVREALDLAFFAGLTHVDISIRLGIPLGTVKTRIRRGLVQLRERLTATKDDWLIQ</sequence>
<keyword evidence="9" id="KW-1185">Reference proteome</keyword>
<dbReference type="GO" id="GO:0016987">
    <property type="term" value="F:sigma factor activity"/>
    <property type="evidence" value="ECO:0007669"/>
    <property type="project" value="UniProtKB-KW"/>
</dbReference>
<evidence type="ECO:0000256" key="1">
    <source>
        <dbReference type="ARBA" id="ARBA00010641"/>
    </source>
</evidence>
<dbReference type="PANTHER" id="PTHR43133:SF62">
    <property type="entry name" value="RNA POLYMERASE SIGMA FACTOR SIGZ"/>
    <property type="match status" value="1"/>
</dbReference>
<dbReference type="InterPro" id="IPR007627">
    <property type="entry name" value="RNA_pol_sigma70_r2"/>
</dbReference>
<reference evidence="8 9" key="1">
    <citation type="submission" date="2019-02" db="EMBL/GenBank/DDBJ databases">
        <title>Deep-cultivation of Planctomycetes and their phenomic and genomic characterization uncovers novel biology.</title>
        <authorList>
            <person name="Wiegand S."/>
            <person name="Jogler M."/>
            <person name="Boedeker C."/>
            <person name="Pinto D."/>
            <person name="Vollmers J."/>
            <person name="Rivas-Marin E."/>
            <person name="Kohn T."/>
            <person name="Peeters S.H."/>
            <person name="Heuer A."/>
            <person name="Rast P."/>
            <person name="Oberbeckmann S."/>
            <person name="Bunk B."/>
            <person name="Jeske O."/>
            <person name="Meyerdierks A."/>
            <person name="Storesund J.E."/>
            <person name="Kallscheuer N."/>
            <person name="Luecker S."/>
            <person name="Lage O.M."/>
            <person name="Pohl T."/>
            <person name="Merkel B.J."/>
            <person name="Hornburger P."/>
            <person name="Mueller R.-W."/>
            <person name="Bruemmer F."/>
            <person name="Labrenz M."/>
            <person name="Spormann A.M."/>
            <person name="Op Den Camp H."/>
            <person name="Overmann J."/>
            <person name="Amann R."/>
            <person name="Jetten M.S.M."/>
            <person name="Mascher T."/>
            <person name="Medema M.H."/>
            <person name="Devos D.P."/>
            <person name="Kaster A.-K."/>
            <person name="Ovreas L."/>
            <person name="Rohde M."/>
            <person name="Galperin M.Y."/>
            <person name="Jogler C."/>
        </authorList>
    </citation>
    <scope>NUCLEOTIDE SEQUENCE [LARGE SCALE GENOMIC DNA]</scope>
    <source>
        <strain evidence="8 9">Poly59</strain>
    </source>
</reference>
<accession>A0A5C6EDT5</accession>
<comment type="similarity">
    <text evidence="1">Belongs to the sigma-70 factor family. ECF subfamily.</text>
</comment>
<dbReference type="Gene3D" id="1.10.10.10">
    <property type="entry name" value="Winged helix-like DNA-binding domain superfamily/Winged helix DNA-binding domain"/>
    <property type="match status" value="1"/>
</dbReference>
<keyword evidence="4" id="KW-0804">Transcription</keyword>
<feature type="region of interest" description="Disordered" evidence="5">
    <location>
        <begin position="92"/>
        <end position="119"/>
    </location>
</feature>
<dbReference type="NCBIfam" id="TIGR02937">
    <property type="entry name" value="sigma70-ECF"/>
    <property type="match status" value="1"/>
</dbReference>
<evidence type="ECO:0000256" key="4">
    <source>
        <dbReference type="ARBA" id="ARBA00023163"/>
    </source>
</evidence>
<dbReference type="RefSeq" id="WP_146537137.1">
    <property type="nucleotide sequence ID" value="NZ_SJPX01000006.1"/>
</dbReference>
<keyword evidence="2" id="KW-0805">Transcription regulation</keyword>
<evidence type="ECO:0000256" key="5">
    <source>
        <dbReference type="SAM" id="MobiDB-lite"/>
    </source>
</evidence>
<evidence type="ECO:0000256" key="3">
    <source>
        <dbReference type="ARBA" id="ARBA00023082"/>
    </source>
</evidence>
<dbReference type="PANTHER" id="PTHR43133">
    <property type="entry name" value="RNA POLYMERASE ECF-TYPE SIGMA FACTO"/>
    <property type="match status" value="1"/>
</dbReference>
<feature type="domain" description="RNA polymerase sigma-70 region 2" evidence="6">
    <location>
        <begin position="30"/>
        <end position="95"/>
    </location>
</feature>
<name>A0A5C6EDT5_9BACT</name>
<evidence type="ECO:0000313" key="9">
    <source>
        <dbReference type="Proteomes" id="UP000317977"/>
    </source>
</evidence>
<dbReference type="CDD" id="cd06171">
    <property type="entry name" value="Sigma70_r4"/>
    <property type="match status" value="1"/>
</dbReference>
<dbReference type="InterPro" id="IPR013324">
    <property type="entry name" value="RNA_pol_sigma_r3/r4-like"/>
</dbReference>
<dbReference type="AlphaFoldDB" id="A0A5C6EDT5"/>
<evidence type="ECO:0000259" key="7">
    <source>
        <dbReference type="Pfam" id="PF08281"/>
    </source>
</evidence>
<dbReference type="Pfam" id="PF08281">
    <property type="entry name" value="Sigma70_r4_2"/>
    <property type="match status" value="1"/>
</dbReference>
<proteinExistence type="inferred from homology"/>
<dbReference type="Proteomes" id="UP000317977">
    <property type="component" value="Unassembled WGS sequence"/>
</dbReference>
<evidence type="ECO:0000259" key="6">
    <source>
        <dbReference type="Pfam" id="PF04542"/>
    </source>
</evidence>
<dbReference type="InterPro" id="IPR013325">
    <property type="entry name" value="RNA_pol_sigma_r2"/>
</dbReference>